<protein>
    <submittedName>
        <fullName evidence="6">LysR family transcriptional regulator</fullName>
    </submittedName>
</protein>
<evidence type="ECO:0000256" key="3">
    <source>
        <dbReference type="ARBA" id="ARBA00023125"/>
    </source>
</evidence>
<dbReference type="SUPFAM" id="SSF46785">
    <property type="entry name" value="Winged helix' DNA-binding domain"/>
    <property type="match status" value="1"/>
</dbReference>
<dbReference type="PRINTS" id="PR00039">
    <property type="entry name" value="HTHLYSR"/>
</dbReference>
<accession>A0A323V434</accession>
<sequence length="269" mass="28108">MPLDLTTQSLRSLKAVAEAGSFTVAAERLGYTQSAVSKQVRALETATGATLFTRTARGVQPTAAGRALLQRATAILDQLDAAQHDVDALAGRPAGRVTLGGFPATAVQLVPQALAQLAVDHPDVEVEFRALSTPAQIRQLRSGRIELGVIAVGEALPDYDLTGLETAVLPGGPMLVAVSAEHRWAGLARVSLDELRTERWIEGRGEAGEPQFGVWPSLGAADVVHTARDWSTRLGLVAAGLGVTTVPSLLAAGLPRTVAVVRVDDPSLP</sequence>
<dbReference type="InterPro" id="IPR000847">
    <property type="entry name" value="LysR_HTH_N"/>
</dbReference>
<dbReference type="RefSeq" id="WP_110554014.1">
    <property type="nucleotide sequence ID" value="NZ_QKNV01000313.1"/>
</dbReference>
<dbReference type="SUPFAM" id="SSF53850">
    <property type="entry name" value="Periplasmic binding protein-like II"/>
    <property type="match status" value="1"/>
</dbReference>
<organism evidence="6 7">
    <name type="scientific">Modestobacter versicolor</name>
    <dbReference type="NCBI Taxonomy" id="429133"/>
    <lineage>
        <taxon>Bacteria</taxon>
        <taxon>Bacillati</taxon>
        <taxon>Actinomycetota</taxon>
        <taxon>Actinomycetes</taxon>
        <taxon>Geodermatophilales</taxon>
        <taxon>Geodermatophilaceae</taxon>
        <taxon>Modestobacter</taxon>
    </lineage>
</organism>
<dbReference type="Proteomes" id="UP000247602">
    <property type="component" value="Unassembled WGS sequence"/>
</dbReference>
<dbReference type="GO" id="GO:0032993">
    <property type="term" value="C:protein-DNA complex"/>
    <property type="evidence" value="ECO:0007669"/>
    <property type="project" value="TreeGrafter"/>
</dbReference>
<dbReference type="InterPro" id="IPR036390">
    <property type="entry name" value="WH_DNA-bd_sf"/>
</dbReference>
<dbReference type="PANTHER" id="PTHR30346:SF29">
    <property type="entry name" value="LYSR SUBSTRATE-BINDING"/>
    <property type="match status" value="1"/>
</dbReference>
<reference evidence="6 7" key="1">
    <citation type="submission" date="2018-06" db="EMBL/GenBank/DDBJ databases">
        <title>Draft genome sequence of Modestobacter versicolor CP153-2.</title>
        <authorList>
            <person name="Gundlapally S.R."/>
        </authorList>
    </citation>
    <scope>NUCLEOTIDE SEQUENCE [LARGE SCALE GENOMIC DNA]</scope>
    <source>
        <strain evidence="6 7">CP153-2</strain>
    </source>
</reference>
<keyword evidence="3" id="KW-0238">DNA-binding</keyword>
<dbReference type="Gene3D" id="3.40.190.10">
    <property type="entry name" value="Periplasmic binding protein-like II"/>
    <property type="match status" value="2"/>
</dbReference>
<dbReference type="InterPro" id="IPR005119">
    <property type="entry name" value="LysR_subst-bd"/>
</dbReference>
<evidence type="ECO:0000313" key="6">
    <source>
        <dbReference type="EMBL" id="PZA19545.1"/>
    </source>
</evidence>
<dbReference type="FunFam" id="1.10.10.10:FF:000001">
    <property type="entry name" value="LysR family transcriptional regulator"/>
    <property type="match status" value="1"/>
</dbReference>
<evidence type="ECO:0000313" key="7">
    <source>
        <dbReference type="Proteomes" id="UP000247602"/>
    </source>
</evidence>
<dbReference type="Pfam" id="PF00126">
    <property type="entry name" value="HTH_1"/>
    <property type="match status" value="1"/>
</dbReference>
<evidence type="ECO:0000256" key="4">
    <source>
        <dbReference type="ARBA" id="ARBA00023163"/>
    </source>
</evidence>
<name>A0A323V434_9ACTN</name>
<evidence type="ECO:0000256" key="2">
    <source>
        <dbReference type="ARBA" id="ARBA00023015"/>
    </source>
</evidence>
<feature type="non-terminal residue" evidence="6">
    <location>
        <position position="269"/>
    </location>
</feature>
<gene>
    <name evidence="6" type="ORF">DMO24_20145</name>
</gene>
<dbReference type="GO" id="GO:0003700">
    <property type="term" value="F:DNA-binding transcription factor activity"/>
    <property type="evidence" value="ECO:0007669"/>
    <property type="project" value="InterPro"/>
</dbReference>
<dbReference type="EMBL" id="QKNV01000313">
    <property type="protein sequence ID" value="PZA19545.1"/>
    <property type="molecule type" value="Genomic_DNA"/>
</dbReference>
<keyword evidence="7" id="KW-1185">Reference proteome</keyword>
<keyword evidence="4" id="KW-0804">Transcription</keyword>
<proteinExistence type="inferred from homology"/>
<comment type="similarity">
    <text evidence="1">Belongs to the LysR transcriptional regulatory family.</text>
</comment>
<dbReference type="GO" id="GO:0003677">
    <property type="term" value="F:DNA binding"/>
    <property type="evidence" value="ECO:0007669"/>
    <property type="project" value="UniProtKB-KW"/>
</dbReference>
<evidence type="ECO:0000259" key="5">
    <source>
        <dbReference type="PROSITE" id="PS50931"/>
    </source>
</evidence>
<dbReference type="PROSITE" id="PS50931">
    <property type="entry name" value="HTH_LYSR"/>
    <property type="match status" value="1"/>
</dbReference>
<keyword evidence="2" id="KW-0805">Transcription regulation</keyword>
<dbReference type="InterPro" id="IPR036388">
    <property type="entry name" value="WH-like_DNA-bd_sf"/>
</dbReference>
<dbReference type="Pfam" id="PF03466">
    <property type="entry name" value="LysR_substrate"/>
    <property type="match status" value="1"/>
</dbReference>
<comment type="caution">
    <text evidence="6">The sequence shown here is derived from an EMBL/GenBank/DDBJ whole genome shotgun (WGS) entry which is preliminary data.</text>
</comment>
<dbReference type="Gene3D" id="1.10.10.10">
    <property type="entry name" value="Winged helix-like DNA-binding domain superfamily/Winged helix DNA-binding domain"/>
    <property type="match status" value="1"/>
</dbReference>
<dbReference type="PANTHER" id="PTHR30346">
    <property type="entry name" value="TRANSCRIPTIONAL DUAL REGULATOR HCAR-RELATED"/>
    <property type="match status" value="1"/>
</dbReference>
<feature type="domain" description="HTH lysR-type" evidence="5">
    <location>
        <begin position="5"/>
        <end position="62"/>
    </location>
</feature>
<dbReference type="AlphaFoldDB" id="A0A323V434"/>
<evidence type="ECO:0000256" key="1">
    <source>
        <dbReference type="ARBA" id="ARBA00009437"/>
    </source>
</evidence>